<keyword evidence="2" id="KW-0812">Transmembrane</keyword>
<organism evidence="3 4">
    <name type="scientific">Enterococcus ureasiticus</name>
    <dbReference type="NCBI Taxonomy" id="903984"/>
    <lineage>
        <taxon>Bacteria</taxon>
        <taxon>Bacillati</taxon>
        <taxon>Bacillota</taxon>
        <taxon>Bacilli</taxon>
        <taxon>Lactobacillales</taxon>
        <taxon>Enterococcaceae</taxon>
        <taxon>Enterococcus</taxon>
    </lineage>
</organism>
<gene>
    <name evidence="3" type="ORF">BCR21_15520</name>
</gene>
<keyword evidence="2" id="KW-0472">Membrane</keyword>
<sequence length="102" mass="11858">MLWPMIERCRVVKNKKRKWLQLLLVSGYFIYLIGMSESHAAENGKVTVGFYEEKQKDPHKTHKLPQTGEDSPSHVLRISGISILLFITGMISYRILNNEERI</sequence>
<dbReference type="STRING" id="903984.BCR21_15520"/>
<evidence type="ECO:0000313" key="4">
    <source>
        <dbReference type="Proteomes" id="UP000094068"/>
    </source>
</evidence>
<dbReference type="OrthoDB" id="2186681at2"/>
<evidence type="ECO:0000313" key="3">
    <source>
        <dbReference type="EMBL" id="OEG08983.1"/>
    </source>
</evidence>
<comment type="caution">
    <text evidence="3">The sequence shown here is derived from an EMBL/GenBank/DDBJ whole genome shotgun (WGS) entry which is preliminary data.</text>
</comment>
<dbReference type="AlphaFoldDB" id="A0A1E5G8D9"/>
<reference evidence="4" key="1">
    <citation type="submission" date="2016-09" db="EMBL/GenBank/DDBJ databases">
        <authorList>
            <person name="Gulvik C.A."/>
        </authorList>
    </citation>
    <scope>NUCLEOTIDE SEQUENCE [LARGE SCALE GENOMIC DNA]</scope>
    <source>
        <strain evidence="4">DSM 23328</strain>
    </source>
</reference>
<name>A0A1E5G8D9_9ENTE</name>
<keyword evidence="4" id="KW-1185">Reference proteome</keyword>
<dbReference type="Proteomes" id="UP000094068">
    <property type="component" value="Unassembled WGS sequence"/>
</dbReference>
<dbReference type="EMBL" id="MIJZ01000017">
    <property type="protein sequence ID" value="OEG08983.1"/>
    <property type="molecule type" value="Genomic_DNA"/>
</dbReference>
<dbReference type="NCBIfam" id="TIGR01167">
    <property type="entry name" value="LPXTG_anchor"/>
    <property type="match status" value="1"/>
</dbReference>
<feature type="transmembrane region" description="Helical" evidence="2">
    <location>
        <begin position="75"/>
        <end position="96"/>
    </location>
</feature>
<proteinExistence type="predicted"/>
<protein>
    <submittedName>
        <fullName evidence="3">Uncharacterized protein</fullName>
    </submittedName>
</protein>
<accession>A0A1E5G8D9</accession>
<evidence type="ECO:0000256" key="2">
    <source>
        <dbReference type="SAM" id="Phobius"/>
    </source>
</evidence>
<evidence type="ECO:0000256" key="1">
    <source>
        <dbReference type="SAM" id="MobiDB-lite"/>
    </source>
</evidence>
<keyword evidence="2" id="KW-1133">Transmembrane helix</keyword>
<feature type="region of interest" description="Disordered" evidence="1">
    <location>
        <begin position="52"/>
        <end position="72"/>
    </location>
</feature>